<reference evidence="1" key="1">
    <citation type="journal article" date="2014" name="Int. J. Syst. Evol. Microbiol.">
        <title>Complete genome sequence of Corynebacterium casei LMG S-19264T (=DSM 44701T), isolated from a smear-ripened cheese.</title>
        <authorList>
            <consortium name="US DOE Joint Genome Institute (JGI-PGF)"/>
            <person name="Walter F."/>
            <person name="Albersmeier A."/>
            <person name="Kalinowski J."/>
            <person name="Ruckert C."/>
        </authorList>
    </citation>
    <scope>NUCLEOTIDE SEQUENCE</scope>
    <source>
        <strain evidence="1">CGMCC 1.15290</strain>
    </source>
</reference>
<name>A0A917J2R9_9BACT</name>
<dbReference type="EMBL" id="BMIB01000005">
    <property type="protein sequence ID" value="GGH80235.1"/>
    <property type="molecule type" value="Genomic_DNA"/>
</dbReference>
<evidence type="ECO:0000313" key="1">
    <source>
        <dbReference type="EMBL" id="GGH80235.1"/>
    </source>
</evidence>
<reference evidence="1" key="2">
    <citation type="submission" date="2020-09" db="EMBL/GenBank/DDBJ databases">
        <authorList>
            <person name="Sun Q."/>
            <person name="Zhou Y."/>
        </authorList>
    </citation>
    <scope>NUCLEOTIDE SEQUENCE</scope>
    <source>
        <strain evidence="1">CGMCC 1.15290</strain>
    </source>
</reference>
<organism evidence="1 2">
    <name type="scientific">Filimonas zeae</name>
    <dbReference type="NCBI Taxonomy" id="1737353"/>
    <lineage>
        <taxon>Bacteria</taxon>
        <taxon>Pseudomonadati</taxon>
        <taxon>Bacteroidota</taxon>
        <taxon>Chitinophagia</taxon>
        <taxon>Chitinophagales</taxon>
        <taxon>Chitinophagaceae</taxon>
        <taxon>Filimonas</taxon>
    </lineage>
</organism>
<accession>A0A917J2R9</accession>
<protein>
    <recommendedName>
        <fullName evidence="3">Capsule assembly Wzi family protein</fullName>
    </recommendedName>
</protein>
<evidence type="ECO:0008006" key="3">
    <source>
        <dbReference type="Google" id="ProtNLM"/>
    </source>
</evidence>
<proteinExistence type="predicted"/>
<sequence>MLDRLDIKLKNDPVISFTTIKPYNRQKITARIELLDSLKQAGALTTPLSRVDYYNMKRLLLDNSEWTSSNLDSFALKRPVFKVFYKTPGSMYAINTPDFILRVDPLLNLQYGSANDGTGNIYVNTRGLRVRGSIGKKVGFYTVVSDNQEKSPLYVRNYTNKYYAVPGEGFFKDFKDGGVDYFGTAGGISFNLSKYFDFQLAYDKLFIGNGYRSLFLSNTSANYAFARLNLRLSKFNYETVIAQTVGRFRTTAFVERPTNFMLLHHLSMQVSKWLNVGLYENVIETGESGLKFSYINPVILYSTIDKQLGSTGKSSIGLDFKANPAKNIQFYGQLLINEFVTEEILRYSRGSWKNKQAAQLGFKYIDAFKINNLDIQLEGNWIRPYTYMDRDSITNFMHYNQPLAHPMGANLKEFLAIVKAQPLPRLYLQGKLIYYLQGLDSAGLNFGGDLQKGYEYNRPSEYGLFVGSGVPAKCLMLGFNASYELFENMFLDFNSTYRNYNIRNQPKSNVFFYSIGLRINLQRRDFDF</sequence>
<dbReference type="Proteomes" id="UP000627292">
    <property type="component" value="Unassembled WGS sequence"/>
</dbReference>
<dbReference type="InterPro" id="IPR038636">
    <property type="entry name" value="Wzi_sf"/>
</dbReference>
<gene>
    <name evidence="1" type="ORF">GCM10011379_50810</name>
</gene>
<dbReference type="AlphaFoldDB" id="A0A917J2R9"/>
<keyword evidence="2" id="KW-1185">Reference proteome</keyword>
<evidence type="ECO:0000313" key="2">
    <source>
        <dbReference type="Proteomes" id="UP000627292"/>
    </source>
</evidence>
<comment type="caution">
    <text evidence="1">The sequence shown here is derived from an EMBL/GenBank/DDBJ whole genome shotgun (WGS) entry which is preliminary data.</text>
</comment>
<dbReference type="Gene3D" id="2.40.160.130">
    <property type="entry name" value="Capsule assembly protein Wzi"/>
    <property type="match status" value="1"/>
</dbReference>